<evidence type="ECO:0000256" key="6">
    <source>
        <dbReference type="ARBA" id="ARBA00023136"/>
    </source>
</evidence>
<evidence type="ECO:0000256" key="7">
    <source>
        <dbReference type="SAM" id="Phobius"/>
    </source>
</evidence>
<name>E7GSC6_CLOS6</name>
<dbReference type="GO" id="GO:0015109">
    <property type="term" value="F:chromate transmembrane transporter activity"/>
    <property type="evidence" value="ECO:0007669"/>
    <property type="project" value="InterPro"/>
</dbReference>
<dbReference type="PANTHER" id="PTHR43663:SF1">
    <property type="entry name" value="CHROMATE TRANSPORTER"/>
    <property type="match status" value="1"/>
</dbReference>
<keyword evidence="3" id="KW-1003">Cell membrane</keyword>
<feature type="transmembrane region" description="Helical" evidence="7">
    <location>
        <begin position="48"/>
        <end position="67"/>
    </location>
</feature>
<keyword evidence="9" id="KW-1185">Reference proteome</keyword>
<proteinExistence type="inferred from homology"/>
<gene>
    <name evidence="8" type="ORF">HMPREF9474_03821</name>
</gene>
<feature type="transmembrane region" description="Helical" evidence="7">
    <location>
        <begin position="138"/>
        <end position="153"/>
    </location>
</feature>
<feature type="transmembrane region" description="Helical" evidence="7">
    <location>
        <begin position="159"/>
        <end position="178"/>
    </location>
</feature>
<keyword evidence="4 7" id="KW-0812">Transmembrane</keyword>
<sequence length="184" mass="20178">MKELISIFISFFKMGSVTFGGGYAMLPILRKECVENNKWITEEQVMDYYAVSQGLPGIIAVNVSVFIGYRRRKFAGGIAAALGCVSPCIIIISIIAAFLSNFQDNLLIKHAMSGVSICVVALILDAVLGLWKKGVRDIWGVFICLLVFFLTEFTPLSPIIIIISSGLAGIILKNWLLAKKEVTK</sequence>
<dbReference type="EMBL" id="ADLQ01000083">
    <property type="protein sequence ID" value="EGA92269.1"/>
    <property type="molecule type" value="Genomic_DNA"/>
</dbReference>
<comment type="similarity">
    <text evidence="2">Belongs to the chromate ion transporter (CHR) (TC 2.A.51) family.</text>
</comment>
<reference evidence="8 9" key="1">
    <citation type="submission" date="2010-12" db="EMBL/GenBank/DDBJ databases">
        <title>The Genome Sequence of Clostridium symbiosum strain WAL-14163.</title>
        <authorList>
            <person name="Earl A."/>
            <person name="Ward D."/>
            <person name="Feldgarden M."/>
            <person name="Gevers D."/>
            <person name="Finegold S.M."/>
            <person name="Summanen P.H."/>
            <person name="Molitoris D.R."/>
            <person name="Vaisanen M.L."/>
            <person name="Daigneault M."/>
            <person name="Young S.K."/>
            <person name="Zeng Q."/>
            <person name="Gargeya S."/>
            <person name="Fitzgerald M."/>
            <person name="Haas B."/>
            <person name="Abouelleil A."/>
            <person name="Alvarado L."/>
            <person name="Arachchi H.M."/>
            <person name="Berlin A."/>
            <person name="Brown A."/>
            <person name="Chapman S.B."/>
            <person name="Chen Z."/>
            <person name="Dunbar C."/>
            <person name="Freedman E."/>
            <person name="Gearin G."/>
            <person name="Gellesch M."/>
            <person name="Goldberg J."/>
            <person name="Griggs A."/>
            <person name="Gujja S."/>
            <person name="Heilman E."/>
            <person name="Heiman D."/>
            <person name="Howarth C."/>
            <person name="Larson L."/>
            <person name="Lui A."/>
            <person name="MacDonald P.J.P."/>
            <person name="Mehta T."/>
            <person name="Montmayeur A."/>
            <person name="Murphy C."/>
            <person name="Neiman D."/>
            <person name="Pearson M."/>
            <person name="Priest M."/>
            <person name="Roberts A."/>
            <person name="Saif S."/>
            <person name="Shea T."/>
            <person name="Shenoy N."/>
            <person name="Sisk P."/>
            <person name="Stolte C."/>
            <person name="Sykes S."/>
            <person name="White J."/>
            <person name="Yandava C."/>
            <person name="Nusbaum C."/>
            <person name="Birren B."/>
        </authorList>
    </citation>
    <scope>NUCLEOTIDE SEQUENCE [LARGE SCALE GENOMIC DNA]</scope>
    <source>
        <strain evidence="8 9">WAL-14163</strain>
    </source>
</reference>
<dbReference type="HOGENOM" id="CLU_018106_1_0_9"/>
<dbReference type="STRING" id="1512.GCA_900049235_04131"/>
<comment type="subcellular location">
    <subcellularLocation>
        <location evidence="1">Cell membrane</location>
        <topology evidence="1">Multi-pass membrane protein</topology>
    </subcellularLocation>
</comment>
<feature type="transmembrane region" description="Helical" evidence="7">
    <location>
        <begin position="111"/>
        <end position="131"/>
    </location>
</feature>
<comment type="caution">
    <text evidence="8">The sequence shown here is derived from an EMBL/GenBank/DDBJ whole genome shotgun (WGS) entry which is preliminary data.</text>
</comment>
<dbReference type="InterPro" id="IPR052518">
    <property type="entry name" value="CHR_Transporter"/>
</dbReference>
<evidence type="ECO:0000313" key="9">
    <source>
        <dbReference type="Proteomes" id="UP000002970"/>
    </source>
</evidence>
<evidence type="ECO:0000256" key="1">
    <source>
        <dbReference type="ARBA" id="ARBA00004651"/>
    </source>
</evidence>
<dbReference type="Proteomes" id="UP000002970">
    <property type="component" value="Unassembled WGS sequence"/>
</dbReference>
<dbReference type="GO" id="GO:0005886">
    <property type="term" value="C:plasma membrane"/>
    <property type="evidence" value="ECO:0007669"/>
    <property type="project" value="UniProtKB-SubCell"/>
</dbReference>
<dbReference type="InterPro" id="IPR003370">
    <property type="entry name" value="Chromate_transpt"/>
</dbReference>
<evidence type="ECO:0000256" key="4">
    <source>
        <dbReference type="ARBA" id="ARBA00022692"/>
    </source>
</evidence>
<feature type="transmembrane region" description="Helical" evidence="7">
    <location>
        <begin position="74"/>
        <end position="99"/>
    </location>
</feature>
<dbReference type="Pfam" id="PF02417">
    <property type="entry name" value="Chromate_transp"/>
    <property type="match status" value="1"/>
</dbReference>
<dbReference type="AlphaFoldDB" id="E7GSC6"/>
<accession>E7GSC6</accession>
<organism evidence="8 9">
    <name type="scientific">Clostridium symbiosum (strain WAL-14163)</name>
    <dbReference type="NCBI Taxonomy" id="742740"/>
    <lineage>
        <taxon>Bacteria</taxon>
        <taxon>Bacillati</taxon>
        <taxon>Bacillota</taxon>
        <taxon>Clostridia</taxon>
        <taxon>Lachnospirales</taxon>
        <taxon>Lachnospiraceae</taxon>
        <taxon>Otoolea</taxon>
    </lineage>
</organism>
<dbReference type="eggNOG" id="COG2059">
    <property type="taxonomic scope" value="Bacteria"/>
</dbReference>
<protein>
    <submittedName>
        <fullName evidence="8">Chromate transporter</fullName>
    </submittedName>
</protein>
<keyword evidence="5 7" id="KW-1133">Transmembrane helix</keyword>
<feature type="transmembrane region" description="Helical" evidence="7">
    <location>
        <begin position="7"/>
        <end position="28"/>
    </location>
</feature>
<evidence type="ECO:0000256" key="5">
    <source>
        <dbReference type="ARBA" id="ARBA00022989"/>
    </source>
</evidence>
<dbReference type="RefSeq" id="WP_003503688.1">
    <property type="nucleotide sequence ID" value="NZ_GL834317.1"/>
</dbReference>
<evidence type="ECO:0000256" key="2">
    <source>
        <dbReference type="ARBA" id="ARBA00005262"/>
    </source>
</evidence>
<dbReference type="PANTHER" id="PTHR43663">
    <property type="entry name" value="CHROMATE TRANSPORT PROTEIN-RELATED"/>
    <property type="match status" value="1"/>
</dbReference>
<evidence type="ECO:0000313" key="8">
    <source>
        <dbReference type="EMBL" id="EGA92269.1"/>
    </source>
</evidence>
<keyword evidence="6 7" id="KW-0472">Membrane</keyword>
<evidence type="ECO:0000256" key="3">
    <source>
        <dbReference type="ARBA" id="ARBA00022475"/>
    </source>
</evidence>